<gene>
    <name evidence="2" type="ORF">CSC78_18670</name>
</gene>
<reference evidence="2 3" key="1">
    <citation type="submission" date="2017-10" db="EMBL/GenBank/DDBJ databases">
        <title>Whole genome sequencing of members of genus Pseudoxanthomonas.</title>
        <authorList>
            <person name="Kumar S."/>
            <person name="Bansal K."/>
            <person name="Kaur A."/>
            <person name="Patil P."/>
            <person name="Sharma S."/>
            <person name="Patil P.B."/>
        </authorList>
    </citation>
    <scope>NUCLEOTIDE SEQUENCE [LARGE SCALE GENOMIC DNA]</scope>
    <source>
        <strain evidence="2 3">DSM 17109</strain>
    </source>
</reference>
<accession>A0ABQ6ZC90</accession>
<keyword evidence="3" id="KW-1185">Reference proteome</keyword>
<comment type="similarity">
    <text evidence="1">Belongs to the UPF0167 family.</text>
</comment>
<dbReference type="InterPro" id="IPR005363">
    <property type="entry name" value="UPF0167"/>
</dbReference>
<protein>
    <recommendedName>
        <fullName evidence="4">CbrC family protein</fullName>
    </recommendedName>
</protein>
<evidence type="ECO:0000313" key="3">
    <source>
        <dbReference type="Proteomes" id="UP000781710"/>
    </source>
</evidence>
<organism evidence="2 3">
    <name type="scientific">Pseudoxanthomonas japonensis</name>
    <dbReference type="NCBI Taxonomy" id="69284"/>
    <lineage>
        <taxon>Bacteria</taxon>
        <taxon>Pseudomonadati</taxon>
        <taxon>Pseudomonadota</taxon>
        <taxon>Gammaproteobacteria</taxon>
        <taxon>Lysobacterales</taxon>
        <taxon>Lysobacteraceae</taxon>
        <taxon>Pseudoxanthomonas</taxon>
    </lineage>
</organism>
<name>A0ABQ6ZC90_9GAMM</name>
<dbReference type="Pfam" id="PF03691">
    <property type="entry name" value="UPF0167"/>
    <property type="match status" value="1"/>
</dbReference>
<evidence type="ECO:0000313" key="2">
    <source>
        <dbReference type="EMBL" id="KAF1720106.1"/>
    </source>
</evidence>
<evidence type="ECO:0008006" key="4">
    <source>
        <dbReference type="Google" id="ProtNLM"/>
    </source>
</evidence>
<proteinExistence type="inferred from homology"/>
<sequence>MSLELPHFPYHRDPQASGSLRRTDDACECCGQSRGVLYDGVVYTRSKVKALCPWCIASGAAADKYIAAFFDADFYDDAGNVVELPEHFYRSVFGCTIGFSTYNPIGWWVHCSEPAEYITRIEPYEMVFQCKKCGARHSIYDPD</sequence>
<dbReference type="RefSeq" id="WP_162339375.1">
    <property type="nucleotide sequence ID" value="NZ_JBHSRQ010000025.1"/>
</dbReference>
<dbReference type="EMBL" id="PDWW01000050">
    <property type="protein sequence ID" value="KAF1720106.1"/>
    <property type="molecule type" value="Genomic_DNA"/>
</dbReference>
<dbReference type="Proteomes" id="UP000781710">
    <property type="component" value="Unassembled WGS sequence"/>
</dbReference>
<evidence type="ECO:0000256" key="1">
    <source>
        <dbReference type="ARBA" id="ARBA00008525"/>
    </source>
</evidence>
<comment type="caution">
    <text evidence="2">The sequence shown here is derived from an EMBL/GenBank/DDBJ whole genome shotgun (WGS) entry which is preliminary data.</text>
</comment>